<evidence type="ECO:0000256" key="3">
    <source>
        <dbReference type="ARBA" id="ARBA00022723"/>
    </source>
</evidence>
<dbReference type="Proteomes" id="UP000005695">
    <property type="component" value="Unassembled WGS sequence"/>
</dbReference>
<sequence>MRSFLIAIILSLVLSSTSMAGTINISVAASMTDAVKELITLFQQQHPETTVLPNFASSGALAKQIAQGAPAQLYISANPKWMTYLVDNDLIDKERVHTLAYNTLVFTGRPDVALQEMNDLLALETLAIGSPKSVPAGQYAEQALQAAGLYEQLQTRLVLAKDVRQALLYADRGEVDGAFVYKTDALLAQHAKILLDVPQHLYNEVTYPFALTHSGEKSAEAYAFAAFLSTEKASDILEHYGFVIR</sequence>
<evidence type="ECO:0000256" key="1">
    <source>
        <dbReference type="ARBA" id="ARBA00009175"/>
    </source>
</evidence>
<dbReference type="PIRSF" id="PIRSF004846">
    <property type="entry name" value="ModA"/>
    <property type="match status" value="1"/>
</dbReference>
<evidence type="ECO:0000256" key="6">
    <source>
        <dbReference type="PIRSR" id="PIRSR004846-1"/>
    </source>
</evidence>
<dbReference type="EMBL" id="AAEW02000006">
    <property type="protein sequence ID" value="EAT16209.1"/>
    <property type="molecule type" value="Genomic_DNA"/>
</dbReference>
<keyword evidence="4 7" id="KW-0732">Signal</keyword>
<dbReference type="GO" id="GO:0015689">
    <property type="term" value="P:molybdate ion transport"/>
    <property type="evidence" value="ECO:0007669"/>
    <property type="project" value="InterPro"/>
</dbReference>
<dbReference type="PANTHER" id="PTHR30632:SF0">
    <property type="entry name" value="SULFATE-BINDING PROTEIN"/>
    <property type="match status" value="1"/>
</dbReference>
<evidence type="ECO:0000313" key="8">
    <source>
        <dbReference type="EMBL" id="EAT16209.1"/>
    </source>
</evidence>
<dbReference type="InterPro" id="IPR050682">
    <property type="entry name" value="ModA/WtpA"/>
</dbReference>
<gene>
    <name evidence="8" type="ORF">Dace_1673</name>
</gene>
<feature type="binding site" evidence="6">
    <location>
        <position position="58"/>
    </location>
    <ligand>
        <name>molybdate</name>
        <dbReference type="ChEBI" id="CHEBI:36264"/>
    </ligand>
</feature>
<organism evidence="8 9">
    <name type="scientific">Desulfuromonas acetoxidans (strain DSM 684 / 11070)</name>
    <dbReference type="NCBI Taxonomy" id="281689"/>
    <lineage>
        <taxon>Bacteria</taxon>
        <taxon>Pseudomonadati</taxon>
        <taxon>Thermodesulfobacteriota</taxon>
        <taxon>Desulfuromonadia</taxon>
        <taxon>Desulfuromonadales</taxon>
        <taxon>Desulfuromonadaceae</taxon>
        <taxon>Desulfuromonas</taxon>
    </lineage>
</organism>
<feature type="binding site" evidence="6">
    <location>
        <position position="163"/>
    </location>
    <ligand>
        <name>molybdate</name>
        <dbReference type="ChEBI" id="CHEBI:36264"/>
    </ligand>
</feature>
<dbReference type="InterPro" id="IPR005950">
    <property type="entry name" value="ModA"/>
</dbReference>
<comment type="subunit">
    <text evidence="5">The complex is composed of two ATP-binding proteins (ModC), two transmembrane proteins (ModB) and a solute-binding protein (ModA).</text>
</comment>
<reference evidence="8" key="1">
    <citation type="submission" date="2006-05" db="EMBL/GenBank/DDBJ databases">
        <title>Annotation of the draft genome assembly of Desulfuromonas acetoxidans DSM 684.</title>
        <authorList>
            <consortium name="US DOE Joint Genome Institute (JGI-ORNL)"/>
            <person name="Larimer F."/>
            <person name="Land M."/>
            <person name="Hauser L."/>
        </authorList>
    </citation>
    <scope>NUCLEOTIDE SEQUENCE [LARGE SCALE GENOMIC DNA]</scope>
    <source>
        <strain evidence="8">DSM 684</strain>
    </source>
</reference>
<dbReference type="PANTHER" id="PTHR30632">
    <property type="entry name" value="MOLYBDATE-BINDING PERIPLASMIC PROTEIN"/>
    <property type="match status" value="1"/>
</dbReference>
<dbReference type="FunFam" id="3.40.190.10:FF:000035">
    <property type="entry name" value="Molybdate ABC transporter substrate-binding protein"/>
    <property type="match status" value="1"/>
</dbReference>
<comment type="caution">
    <text evidence="8">The sequence shown here is derived from an EMBL/GenBank/DDBJ whole genome shotgun (WGS) entry which is preliminary data.</text>
</comment>
<evidence type="ECO:0000256" key="7">
    <source>
        <dbReference type="SAM" id="SignalP"/>
    </source>
</evidence>
<protein>
    <submittedName>
        <fullName evidence="8">Molybdenum ABC transporter, periplasmic molybdate-binding protein</fullName>
    </submittedName>
</protein>
<dbReference type="GO" id="GO:0046872">
    <property type="term" value="F:metal ion binding"/>
    <property type="evidence" value="ECO:0007669"/>
    <property type="project" value="UniProtKB-KW"/>
</dbReference>
<evidence type="ECO:0000256" key="2">
    <source>
        <dbReference type="ARBA" id="ARBA00022505"/>
    </source>
</evidence>
<dbReference type="Pfam" id="PF13531">
    <property type="entry name" value="SBP_bac_11"/>
    <property type="match status" value="1"/>
</dbReference>
<proteinExistence type="inferred from homology"/>
<keyword evidence="9" id="KW-1185">Reference proteome</keyword>
<keyword evidence="3 6" id="KW-0479">Metal-binding</keyword>
<evidence type="ECO:0000256" key="4">
    <source>
        <dbReference type="ARBA" id="ARBA00022729"/>
    </source>
</evidence>
<reference evidence="8" key="2">
    <citation type="submission" date="2006-05" db="EMBL/GenBank/DDBJ databases">
        <title>Sequencing of the draft genome and assembly of Desulfuromonas acetoxidans DSM 684.</title>
        <authorList>
            <consortium name="US DOE Joint Genome Institute (JGI-PGF)"/>
            <person name="Copeland A."/>
            <person name="Lucas S."/>
            <person name="Lapidus A."/>
            <person name="Barry K."/>
            <person name="Detter J.C."/>
            <person name="Glavina del Rio T."/>
            <person name="Hammon N."/>
            <person name="Israni S."/>
            <person name="Dalin E."/>
            <person name="Tice H."/>
            <person name="Bruce D."/>
            <person name="Pitluck S."/>
            <person name="Richardson P."/>
        </authorList>
    </citation>
    <scope>NUCLEOTIDE SEQUENCE [LARGE SCALE GENOMIC DNA]</scope>
    <source>
        <strain evidence="8">DSM 684</strain>
    </source>
</reference>
<dbReference type="GO" id="GO:0030973">
    <property type="term" value="F:molybdate ion binding"/>
    <property type="evidence" value="ECO:0007669"/>
    <property type="project" value="UniProtKB-ARBA"/>
</dbReference>
<dbReference type="NCBIfam" id="TIGR01256">
    <property type="entry name" value="modA"/>
    <property type="match status" value="1"/>
</dbReference>
<dbReference type="RefSeq" id="WP_005999425.1">
    <property type="nucleotide sequence ID" value="NZ_AAEW02000006.1"/>
</dbReference>
<dbReference type="OrthoDB" id="9785015at2"/>
<evidence type="ECO:0000313" key="9">
    <source>
        <dbReference type="Proteomes" id="UP000005695"/>
    </source>
</evidence>
<evidence type="ECO:0000256" key="5">
    <source>
        <dbReference type="ARBA" id="ARBA00062515"/>
    </source>
</evidence>
<dbReference type="SUPFAM" id="SSF53850">
    <property type="entry name" value="Periplasmic binding protein-like II"/>
    <property type="match status" value="1"/>
</dbReference>
<feature type="signal peptide" evidence="7">
    <location>
        <begin position="1"/>
        <end position="20"/>
    </location>
</feature>
<feature type="binding site" evidence="6">
    <location>
        <position position="30"/>
    </location>
    <ligand>
        <name>molybdate</name>
        <dbReference type="ChEBI" id="CHEBI:36264"/>
    </ligand>
</feature>
<keyword evidence="2 6" id="KW-0500">Molybdenum</keyword>
<comment type="similarity">
    <text evidence="1">Belongs to the bacterial solute-binding protein ModA family.</text>
</comment>
<dbReference type="AlphaFoldDB" id="Q1K0Z9"/>
<name>Q1K0Z9_DESA6</name>
<dbReference type="GO" id="GO:1901359">
    <property type="term" value="F:tungstate binding"/>
    <property type="evidence" value="ECO:0007669"/>
    <property type="project" value="UniProtKB-ARBA"/>
</dbReference>
<feature type="binding site" evidence="6">
    <location>
        <position position="136"/>
    </location>
    <ligand>
        <name>molybdate</name>
        <dbReference type="ChEBI" id="CHEBI:36264"/>
    </ligand>
</feature>
<accession>Q1K0Z9</accession>
<dbReference type="Gene3D" id="3.40.190.10">
    <property type="entry name" value="Periplasmic binding protein-like II"/>
    <property type="match status" value="2"/>
</dbReference>
<feature type="chain" id="PRO_5004192674" evidence="7">
    <location>
        <begin position="21"/>
        <end position="245"/>
    </location>
</feature>
<feature type="binding site" evidence="6">
    <location>
        <position position="181"/>
    </location>
    <ligand>
        <name>molybdate</name>
        <dbReference type="ChEBI" id="CHEBI:36264"/>
    </ligand>
</feature>